<dbReference type="InterPro" id="IPR003423">
    <property type="entry name" value="OMP_efflux"/>
</dbReference>
<evidence type="ECO:0000256" key="1">
    <source>
        <dbReference type="ARBA" id="ARBA00004442"/>
    </source>
</evidence>
<keyword evidence="8" id="KW-0175">Coiled coil</keyword>
<keyword evidence="4" id="KW-1134">Transmembrane beta strand</keyword>
<name>A0A5C4RYE9_PROVB</name>
<proteinExistence type="inferred from homology"/>
<evidence type="ECO:0000256" key="6">
    <source>
        <dbReference type="ARBA" id="ARBA00023136"/>
    </source>
</evidence>
<keyword evidence="10" id="KW-1185">Reference proteome</keyword>
<dbReference type="EMBL" id="VDCI01000009">
    <property type="protein sequence ID" value="TNJ35988.1"/>
    <property type="molecule type" value="Genomic_DNA"/>
</dbReference>
<evidence type="ECO:0000256" key="8">
    <source>
        <dbReference type="SAM" id="Coils"/>
    </source>
</evidence>
<dbReference type="AlphaFoldDB" id="A0A5C4RYE9"/>
<comment type="caution">
    <text evidence="9">The sequence shown here is derived from an EMBL/GenBank/DDBJ whole genome shotgun (WGS) entry which is preliminary data.</text>
</comment>
<dbReference type="GO" id="GO:0009279">
    <property type="term" value="C:cell outer membrane"/>
    <property type="evidence" value="ECO:0007669"/>
    <property type="project" value="UniProtKB-SubCell"/>
</dbReference>
<keyword evidence="5" id="KW-0812">Transmembrane</keyword>
<evidence type="ECO:0000256" key="7">
    <source>
        <dbReference type="ARBA" id="ARBA00023237"/>
    </source>
</evidence>
<keyword evidence="3" id="KW-0813">Transport</keyword>
<evidence type="ECO:0000256" key="3">
    <source>
        <dbReference type="ARBA" id="ARBA00022448"/>
    </source>
</evidence>
<gene>
    <name evidence="9" type="ORF">FGF68_09040</name>
</gene>
<keyword evidence="6" id="KW-0472">Membrane</keyword>
<protein>
    <submittedName>
        <fullName evidence="9">TolC family protein</fullName>
    </submittedName>
</protein>
<organism evidence="9 10">
    <name type="scientific">Prosthecochloris vibrioformis</name>
    <name type="common">Chlorobium vibrioforme</name>
    <dbReference type="NCBI Taxonomy" id="1098"/>
    <lineage>
        <taxon>Bacteria</taxon>
        <taxon>Pseudomonadati</taxon>
        <taxon>Chlorobiota</taxon>
        <taxon>Chlorobiia</taxon>
        <taxon>Chlorobiales</taxon>
        <taxon>Chlorobiaceae</taxon>
        <taxon>Prosthecochloris</taxon>
    </lineage>
</organism>
<evidence type="ECO:0000313" key="9">
    <source>
        <dbReference type="EMBL" id="TNJ35988.1"/>
    </source>
</evidence>
<feature type="coiled-coil region" evidence="8">
    <location>
        <begin position="389"/>
        <end position="431"/>
    </location>
</feature>
<dbReference type="SUPFAM" id="SSF56954">
    <property type="entry name" value="Outer membrane efflux proteins (OEP)"/>
    <property type="match status" value="1"/>
</dbReference>
<sequence>MLPMFSGDRCFTSRPWRVVRGSFVSVCRSCGKGAINQLNLLCMMHHRPFRLFILLFLLFGTLSVRGMDASGQEVLRLGVNDAIRLGMTGNRDLTLGRLERDRASEQVRKAWSALLPQAEASLEYTRHIEPTVVYFPSFGQDGVGPLTEYAISMDNAASARLSFSQKLFDARSFAALRASSIVRTISDESYRAVVADVVTEIRKAYYSVLAADAGLQLYRESLRRNREALMESRAMFTEGMAADIDTLKAYLAVENIRPDLLKAQKRTRIERARLKNLLGLEPSDALELTDSLTVPVSSELPSLDEAYMQALDARPDIRQLELQVEAASENIGVARGERYPMLTAVGQLQTQTQFDDGTAISATDWPVTSSVGLQVSLPLFSGYRISAGVAEARIERMQALTRLEKFKADVRSELEVRLAEVEEALARIEVQDRTVLTAERSYRISLLRYREGVGSHLELTDAELQLFKAHTDHEQALYDYLVASAELERSLGSSLLVADVADE</sequence>
<dbReference type="Proteomes" id="UP000309544">
    <property type="component" value="Unassembled WGS sequence"/>
</dbReference>
<dbReference type="InterPro" id="IPR051906">
    <property type="entry name" value="TolC-like"/>
</dbReference>
<dbReference type="Pfam" id="PF02321">
    <property type="entry name" value="OEP"/>
    <property type="match status" value="2"/>
</dbReference>
<evidence type="ECO:0000256" key="4">
    <source>
        <dbReference type="ARBA" id="ARBA00022452"/>
    </source>
</evidence>
<evidence type="ECO:0000256" key="5">
    <source>
        <dbReference type="ARBA" id="ARBA00022692"/>
    </source>
</evidence>
<comment type="similarity">
    <text evidence="2">Belongs to the outer membrane factor (OMF) (TC 1.B.17) family.</text>
</comment>
<dbReference type="GO" id="GO:0015288">
    <property type="term" value="F:porin activity"/>
    <property type="evidence" value="ECO:0007669"/>
    <property type="project" value="TreeGrafter"/>
</dbReference>
<dbReference type="PANTHER" id="PTHR30026">
    <property type="entry name" value="OUTER MEMBRANE PROTEIN TOLC"/>
    <property type="match status" value="1"/>
</dbReference>
<accession>A0A5C4RYE9</accession>
<keyword evidence="7" id="KW-0998">Cell outer membrane</keyword>
<evidence type="ECO:0000256" key="2">
    <source>
        <dbReference type="ARBA" id="ARBA00007613"/>
    </source>
</evidence>
<dbReference type="GO" id="GO:1990281">
    <property type="term" value="C:efflux pump complex"/>
    <property type="evidence" value="ECO:0007669"/>
    <property type="project" value="TreeGrafter"/>
</dbReference>
<dbReference type="PANTHER" id="PTHR30026:SF20">
    <property type="entry name" value="OUTER MEMBRANE PROTEIN TOLC"/>
    <property type="match status" value="1"/>
</dbReference>
<dbReference type="GO" id="GO:0015562">
    <property type="term" value="F:efflux transmembrane transporter activity"/>
    <property type="evidence" value="ECO:0007669"/>
    <property type="project" value="InterPro"/>
</dbReference>
<reference evidence="9 10" key="1">
    <citation type="submission" date="2019-05" db="EMBL/GenBank/DDBJ databases">
        <title>Draft Whole-Genome sequence of the green sulfur bacterium Prosthecochloris vibrioformis DSM 260.</title>
        <authorList>
            <person name="Meyer T.E."/>
            <person name="Kyndt J.A."/>
        </authorList>
    </citation>
    <scope>NUCLEOTIDE SEQUENCE [LARGE SCALE GENOMIC DNA]</scope>
    <source>
        <strain evidence="9 10">DSM 260</strain>
    </source>
</reference>
<evidence type="ECO:0000313" key="10">
    <source>
        <dbReference type="Proteomes" id="UP000309544"/>
    </source>
</evidence>
<dbReference type="Gene3D" id="1.20.1600.10">
    <property type="entry name" value="Outer membrane efflux proteins (OEP)"/>
    <property type="match status" value="1"/>
</dbReference>
<comment type="subcellular location">
    <subcellularLocation>
        <location evidence="1">Cell outer membrane</location>
    </subcellularLocation>
</comment>